<keyword evidence="10" id="KW-1185">Reference proteome</keyword>
<dbReference type="GO" id="GO:0008865">
    <property type="term" value="F:fructokinase activity"/>
    <property type="evidence" value="ECO:0007669"/>
    <property type="project" value="TreeGrafter"/>
</dbReference>
<evidence type="ECO:0000256" key="6">
    <source>
        <dbReference type="RuleBase" id="RU362007"/>
    </source>
</evidence>
<dbReference type="GO" id="GO:0005524">
    <property type="term" value="F:ATP binding"/>
    <property type="evidence" value="ECO:0007669"/>
    <property type="project" value="UniProtKB-UniRule"/>
</dbReference>
<keyword evidence="3 6" id="KW-0547">Nucleotide-binding</keyword>
<dbReference type="Pfam" id="PF00349">
    <property type="entry name" value="Hexokinase_1"/>
    <property type="match status" value="1"/>
</dbReference>
<dbReference type="OrthoDB" id="419537at2759"/>
<evidence type="ECO:0000256" key="4">
    <source>
        <dbReference type="ARBA" id="ARBA00022777"/>
    </source>
</evidence>
<evidence type="ECO:0000256" key="2">
    <source>
        <dbReference type="ARBA" id="ARBA00022679"/>
    </source>
</evidence>
<dbReference type="InterPro" id="IPR022672">
    <property type="entry name" value="Hexokinase_N"/>
</dbReference>
<dbReference type="PANTHER" id="PTHR19443">
    <property type="entry name" value="HEXOKINASE"/>
    <property type="match status" value="1"/>
</dbReference>
<dbReference type="PANTHER" id="PTHR19443:SF29">
    <property type="entry name" value="PHOSPHOTRANSFERASE"/>
    <property type="match status" value="1"/>
</dbReference>
<evidence type="ECO:0000313" key="10">
    <source>
        <dbReference type="Proteomes" id="UP000756346"/>
    </source>
</evidence>
<keyword evidence="5 6" id="KW-0067">ATP-binding</keyword>
<dbReference type="GO" id="GO:0006006">
    <property type="term" value="P:glucose metabolic process"/>
    <property type="evidence" value="ECO:0007669"/>
    <property type="project" value="TreeGrafter"/>
</dbReference>
<dbReference type="Pfam" id="PF03727">
    <property type="entry name" value="Hexokinase_2"/>
    <property type="match status" value="1"/>
</dbReference>
<dbReference type="Proteomes" id="UP000756346">
    <property type="component" value="Unassembled WGS sequence"/>
</dbReference>
<dbReference type="GO" id="GO:0006013">
    <property type="term" value="P:mannose metabolic process"/>
    <property type="evidence" value="ECO:0007669"/>
    <property type="project" value="TreeGrafter"/>
</dbReference>
<dbReference type="GO" id="GO:0001678">
    <property type="term" value="P:intracellular glucose homeostasis"/>
    <property type="evidence" value="ECO:0007669"/>
    <property type="project" value="InterPro"/>
</dbReference>
<organism evidence="9 10">
    <name type="scientific">Microdochium trichocladiopsis</name>
    <dbReference type="NCBI Taxonomy" id="1682393"/>
    <lineage>
        <taxon>Eukaryota</taxon>
        <taxon>Fungi</taxon>
        <taxon>Dikarya</taxon>
        <taxon>Ascomycota</taxon>
        <taxon>Pezizomycotina</taxon>
        <taxon>Sordariomycetes</taxon>
        <taxon>Xylariomycetidae</taxon>
        <taxon>Xylariales</taxon>
        <taxon>Microdochiaceae</taxon>
        <taxon>Microdochium</taxon>
    </lineage>
</organism>
<dbReference type="GO" id="GO:0019158">
    <property type="term" value="F:mannokinase activity"/>
    <property type="evidence" value="ECO:0007669"/>
    <property type="project" value="TreeGrafter"/>
</dbReference>
<dbReference type="GeneID" id="70186089"/>
<dbReference type="InterPro" id="IPR022673">
    <property type="entry name" value="Hexokinase_C"/>
</dbReference>
<dbReference type="InterPro" id="IPR001312">
    <property type="entry name" value="Hexokinase"/>
</dbReference>
<proteinExistence type="inferred from homology"/>
<comment type="similarity">
    <text evidence="1 6">Belongs to the hexokinase family.</text>
</comment>
<evidence type="ECO:0000256" key="3">
    <source>
        <dbReference type="ARBA" id="ARBA00022741"/>
    </source>
</evidence>
<evidence type="ECO:0000259" key="7">
    <source>
        <dbReference type="Pfam" id="PF00349"/>
    </source>
</evidence>
<dbReference type="RefSeq" id="XP_046015492.1">
    <property type="nucleotide sequence ID" value="XM_046156543.1"/>
</dbReference>
<keyword evidence="6" id="KW-0324">Glycolysis</keyword>
<dbReference type="SUPFAM" id="SSF53067">
    <property type="entry name" value="Actin-like ATPase domain"/>
    <property type="match status" value="2"/>
</dbReference>
<dbReference type="PROSITE" id="PS51748">
    <property type="entry name" value="HEXOKINASE_2"/>
    <property type="match status" value="1"/>
</dbReference>
<dbReference type="EC" id="2.7.1.-" evidence="6"/>
<accession>A0A9P9BT95</accession>
<comment type="caution">
    <text evidence="9">The sequence shown here is derived from an EMBL/GenBank/DDBJ whole genome shotgun (WGS) entry which is preliminary data.</text>
</comment>
<gene>
    <name evidence="9" type="ORF">B0I36DRAFT_347187</name>
</gene>
<dbReference type="PRINTS" id="PR00475">
    <property type="entry name" value="HEXOKINASE"/>
</dbReference>
<protein>
    <recommendedName>
        <fullName evidence="6">Phosphotransferase</fullName>
        <ecNumber evidence="6">2.7.1.-</ecNumber>
    </recommendedName>
</protein>
<dbReference type="Gene3D" id="3.30.420.40">
    <property type="match status" value="1"/>
</dbReference>
<feature type="domain" description="Hexokinase N-terminal" evidence="7">
    <location>
        <begin position="6"/>
        <end position="226"/>
    </location>
</feature>
<keyword evidence="2 6" id="KW-0808">Transferase</keyword>
<dbReference type="Gene3D" id="3.40.367.20">
    <property type="match status" value="1"/>
</dbReference>
<keyword evidence="4 6" id="KW-0418">Kinase</keyword>
<evidence type="ECO:0000256" key="1">
    <source>
        <dbReference type="ARBA" id="ARBA00009225"/>
    </source>
</evidence>
<dbReference type="AlphaFoldDB" id="A0A9P9BT95"/>
<dbReference type="GO" id="GO:0005536">
    <property type="term" value="F:D-glucose binding"/>
    <property type="evidence" value="ECO:0007669"/>
    <property type="project" value="InterPro"/>
</dbReference>
<name>A0A9P9BT95_9PEZI</name>
<reference evidence="9" key="1">
    <citation type="journal article" date="2021" name="Nat. Commun.">
        <title>Genetic determinants of endophytism in the Arabidopsis root mycobiome.</title>
        <authorList>
            <person name="Mesny F."/>
            <person name="Miyauchi S."/>
            <person name="Thiergart T."/>
            <person name="Pickel B."/>
            <person name="Atanasova L."/>
            <person name="Karlsson M."/>
            <person name="Huettel B."/>
            <person name="Barry K.W."/>
            <person name="Haridas S."/>
            <person name="Chen C."/>
            <person name="Bauer D."/>
            <person name="Andreopoulos W."/>
            <person name="Pangilinan J."/>
            <person name="LaButti K."/>
            <person name="Riley R."/>
            <person name="Lipzen A."/>
            <person name="Clum A."/>
            <person name="Drula E."/>
            <person name="Henrissat B."/>
            <person name="Kohler A."/>
            <person name="Grigoriev I.V."/>
            <person name="Martin F.M."/>
            <person name="Hacquard S."/>
        </authorList>
    </citation>
    <scope>NUCLEOTIDE SEQUENCE</scope>
    <source>
        <strain evidence="9">MPI-CAGE-CH-0230</strain>
    </source>
</reference>
<sequence>MAPFSVEDYLAPLQCSTETAHQLSHEMYRTFQRLSAESLDQFLPTPIAESILRPADGQHTGRYLAIDIGGTNLRVGFIELPGNAVKRRLVADQSDPNLSAPDTGSPPFQRLLERSWPILEHLKSQTAEDLFKWIGTCIVEVVQAGRDAFNYSPEDELPMGVTFSFPMVQQTLSDATLMTMGKGFTMSSKMDLATHLRNGYKASAPADLPRITVSAILNDSVATLVSFIHQSQEHKAFKAAMGLIVGTGCNATIPLRDDTLHPSKKPSKIGVAATSQAVHENIAVNTEWSINGTAPALRKFKLVTSWDEQLDAAGEAPGFQPLEYMTAGRYLGELGRLILLEYMIGHLGHTVDQIPARLLERFGLTTKFLSHFRPDHSDTDLVQTLETEFPSSTAATSFAWTDDLAQVLYRTAKAIELRAAGIIAAAIVGLLACAGDIPLRGALENKVAQQQSTEHSSAETRILGVGYTGGCIMHFQDYLEDVEHFLATILEREFGKDPAIRIVLKPCHDGGITGAGVLCAASLRAASVSTVGSATAVCA</sequence>
<dbReference type="GO" id="GO:0006096">
    <property type="term" value="P:glycolytic process"/>
    <property type="evidence" value="ECO:0007669"/>
    <property type="project" value="UniProtKB-KW"/>
</dbReference>
<evidence type="ECO:0000259" key="8">
    <source>
        <dbReference type="Pfam" id="PF03727"/>
    </source>
</evidence>
<dbReference type="GO" id="GO:0004340">
    <property type="term" value="F:glucokinase activity"/>
    <property type="evidence" value="ECO:0007669"/>
    <property type="project" value="TreeGrafter"/>
</dbReference>
<evidence type="ECO:0000313" key="9">
    <source>
        <dbReference type="EMBL" id="KAH7035399.1"/>
    </source>
</evidence>
<dbReference type="InterPro" id="IPR043129">
    <property type="entry name" value="ATPase_NBD"/>
</dbReference>
<dbReference type="GO" id="GO:0005829">
    <property type="term" value="C:cytosol"/>
    <property type="evidence" value="ECO:0007669"/>
    <property type="project" value="TreeGrafter"/>
</dbReference>
<dbReference type="CDD" id="cd24000">
    <property type="entry name" value="ASKHA_NBD_HK"/>
    <property type="match status" value="1"/>
</dbReference>
<dbReference type="GO" id="GO:0005739">
    <property type="term" value="C:mitochondrion"/>
    <property type="evidence" value="ECO:0007669"/>
    <property type="project" value="TreeGrafter"/>
</dbReference>
<evidence type="ECO:0000256" key="5">
    <source>
        <dbReference type="ARBA" id="ARBA00022840"/>
    </source>
</evidence>
<dbReference type="EMBL" id="JAGTJQ010000003">
    <property type="protein sequence ID" value="KAH7035399.1"/>
    <property type="molecule type" value="Genomic_DNA"/>
</dbReference>
<feature type="domain" description="Hexokinase C-terminal" evidence="8">
    <location>
        <begin position="241"/>
        <end position="520"/>
    </location>
</feature>